<sequence length="296" mass="33509">MKLGVPIVWREPKDHHNDCYFCKVNMSGWNRQKKNSWHYPDIHSARRPIPHCSEIQVPVFKSLRDTAFTEAIDESSDSTYSSNSCNELLQISKAEPFTQGQFNDLVRDLGLSKDASEILASRLSEHHVLHSEAKITYYQRRDEEIIRNFSEEGGFVFCNNIPGLLSAMGLSQYNPNEWRLFIDRSKRSLKCVLLHNGTNPDAVKVLLTAPTGKATHNIHDMTLHCAFALQVTELNGPAPNLSSDVCNTLRSKQSPLKVMIIDKISMVGSKILSQVNSRLKAIMDNSLDFVEYPYSV</sequence>
<dbReference type="AlphaFoldDB" id="A0AAV7JJG5"/>
<organism evidence="1 2">
    <name type="scientific">Oopsacas minuta</name>
    <dbReference type="NCBI Taxonomy" id="111878"/>
    <lineage>
        <taxon>Eukaryota</taxon>
        <taxon>Metazoa</taxon>
        <taxon>Porifera</taxon>
        <taxon>Hexactinellida</taxon>
        <taxon>Hexasterophora</taxon>
        <taxon>Lyssacinosida</taxon>
        <taxon>Leucopsacidae</taxon>
        <taxon>Oopsacas</taxon>
    </lineage>
</organism>
<proteinExistence type="predicted"/>
<dbReference type="PANTHER" id="PTHR46114">
    <property type="entry name" value="APPLE DOMAIN-CONTAINING PROTEIN"/>
    <property type="match status" value="1"/>
</dbReference>
<dbReference type="Proteomes" id="UP001165289">
    <property type="component" value="Unassembled WGS sequence"/>
</dbReference>
<dbReference type="EMBL" id="JAKMXF010000328">
    <property type="protein sequence ID" value="KAI6648611.1"/>
    <property type="molecule type" value="Genomic_DNA"/>
</dbReference>
<comment type="caution">
    <text evidence="1">The sequence shown here is derived from an EMBL/GenBank/DDBJ whole genome shotgun (WGS) entry which is preliminary data.</text>
</comment>
<evidence type="ECO:0008006" key="3">
    <source>
        <dbReference type="Google" id="ProtNLM"/>
    </source>
</evidence>
<name>A0AAV7JJG5_9METZ</name>
<evidence type="ECO:0000313" key="1">
    <source>
        <dbReference type="EMBL" id="KAI6648611.1"/>
    </source>
</evidence>
<protein>
    <recommendedName>
        <fullName evidence="3">ATP-dependent DNA helicase</fullName>
    </recommendedName>
</protein>
<dbReference type="PANTHER" id="PTHR46114:SF2">
    <property type="entry name" value="CULLIN N-TERMINAL DOMAIN-CONTAINING PROTEIN"/>
    <property type="match status" value="1"/>
</dbReference>
<gene>
    <name evidence="1" type="ORF">LOD99_7968</name>
</gene>
<reference evidence="1 2" key="1">
    <citation type="journal article" date="2023" name="BMC Biol.">
        <title>The compact genome of the sponge Oopsacas minuta (Hexactinellida) is lacking key metazoan core genes.</title>
        <authorList>
            <person name="Santini S."/>
            <person name="Schenkelaars Q."/>
            <person name="Jourda C."/>
            <person name="Duchesne M."/>
            <person name="Belahbib H."/>
            <person name="Rocher C."/>
            <person name="Selva M."/>
            <person name="Riesgo A."/>
            <person name="Vervoort M."/>
            <person name="Leys S.P."/>
            <person name="Kodjabachian L."/>
            <person name="Le Bivic A."/>
            <person name="Borchiellini C."/>
            <person name="Claverie J.M."/>
            <person name="Renard E."/>
        </authorList>
    </citation>
    <scope>NUCLEOTIDE SEQUENCE [LARGE SCALE GENOMIC DNA]</scope>
    <source>
        <strain evidence="1">SPO-2</strain>
    </source>
</reference>
<evidence type="ECO:0000313" key="2">
    <source>
        <dbReference type="Proteomes" id="UP001165289"/>
    </source>
</evidence>
<dbReference type="Gene3D" id="3.40.50.300">
    <property type="entry name" value="P-loop containing nucleotide triphosphate hydrolases"/>
    <property type="match status" value="1"/>
</dbReference>
<accession>A0AAV7JJG5</accession>
<keyword evidence="2" id="KW-1185">Reference proteome</keyword>
<dbReference type="InterPro" id="IPR027417">
    <property type="entry name" value="P-loop_NTPase"/>
</dbReference>